<evidence type="ECO:0000256" key="2">
    <source>
        <dbReference type="ARBA" id="ARBA00022525"/>
    </source>
</evidence>
<keyword evidence="6" id="KW-1185">Reference proteome</keyword>
<feature type="region of interest" description="Disordered" evidence="3">
    <location>
        <begin position="3592"/>
        <end position="3642"/>
    </location>
</feature>
<feature type="compositionally biased region" description="Polar residues" evidence="3">
    <location>
        <begin position="3602"/>
        <end position="3615"/>
    </location>
</feature>
<feature type="domain" description="PKD/Chitinase" evidence="4">
    <location>
        <begin position="2529"/>
        <end position="2611"/>
    </location>
</feature>
<feature type="compositionally biased region" description="Basic and acidic residues" evidence="3">
    <location>
        <begin position="89"/>
        <end position="99"/>
    </location>
</feature>
<feature type="region of interest" description="Disordered" evidence="3">
    <location>
        <begin position="209"/>
        <end position="233"/>
    </location>
</feature>
<feature type="compositionally biased region" description="Polar residues" evidence="3">
    <location>
        <begin position="115"/>
        <end position="128"/>
    </location>
</feature>
<feature type="region of interest" description="Disordered" evidence="3">
    <location>
        <begin position="3677"/>
        <end position="3716"/>
    </location>
</feature>
<feature type="domain" description="PKD/Chitinase" evidence="4">
    <location>
        <begin position="2745"/>
        <end position="2827"/>
    </location>
</feature>
<feature type="domain" description="PKD/Chitinase" evidence="4">
    <location>
        <begin position="1864"/>
        <end position="1963"/>
    </location>
</feature>
<dbReference type="InterPro" id="IPR011049">
    <property type="entry name" value="Serralysin-like_metalloprot_C"/>
</dbReference>
<keyword evidence="2" id="KW-0964">Secreted</keyword>
<evidence type="ECO:0000313" key="6">
    <source>
        <dbReference type="Proteomes" id="UP000256971"/>
    </source>
</evidence>
<feature type="domain" description="PKD/Chitinase" evidence="4">
    <location>
        <begin position="1112"/>
        <end position="1194"/>
    </location>
</feature>
<dbReference type="PROSITE" id="PS00330">
    <property type="entry name" value="HEMOLYSIN_CALCIUM"/>
    <property type="match status" value="3"/>
</dbReference>
<feature type="domain" description="PKD/Chitinase" evidence="4">
    <location>
        <begin position="2839"/>
        <end position="2937"/>
    </location>
</feature>
<dbReference type="PANTHER" id="PTHR38340">
    <property type="entry name" value="S-LAYER PROTEIN"/>
    <property type="match status" value="1"/>
</dbReference>
<feature type="domain" description="PKD/Chitinase" evidence="4">
    <location>
        <begin position="1767"/>
        <end position="1855"/>
    </location>
</feature>
<feature type="domain" description="PKD/Chitinase" evidence="4">
    <location>
        <begin position="1989"/>
        <end position="2073"/>
    </location>
</feature>
<evidence type="ECO:0000256" key="3">
    <source>
        <dbReference type="SAM" id="MobiDB-lite"/>
    </source>
</evidence>
<name>A0ABN5NNM8_9PROT</name>
<dbReference type="InterPro" id="IPR018511">
    <property type="entry name" value="Hemolysin-typ_Ca-bd_CS"/>
</dbReference>
<feature type="domain" description="PKD/Chitinase" evidence="4">
    <location>
        <begin position="2205"/>
        <end position="2289"/>
    </location>
</feature>
<accession>A0ABN5NNM8</accession>
<feature type="domain" description="PKD/Chitinase" evidence="4">
    <location>
        <begin position="1665"/>
        <end position="1749"/>
    </location>
</feature>
<reference evidence="5 6" key="1">
    <citation type="submission" date="2018-08" db="EMBL/GenBank/DDBJ databases">
        <title>Complete genome sequence of type strain Thalassospira indica MCCC 1A01103T, isolated from isolated from deep seawater of the Indian Ocean.</title>
        <authorList>
            <person name="Liu Y."/>
        </authorList>
    </citation>
    <scope>NUCLEOTIDE SEQUENCE [LARGE SCALE GENOMIC DNA]</scope>
    <source>
        <strain evidence="5 6">PB8BT</strain>
    </source>
</reference>
<feature type="compositionally biased region" description="Gly residues" evidence="3">
    <location>
        <begin position="3434"/>
        <end position="3447"/>
    </location>
</feature>
<feature type="region of interest" description="Disordered" evidence="3">
    <location>
        <begin position="1"/>
        <end position="182"/>
    </location>
</feature>
<dbReference type="Gene3D" id="2.150.10.10">
    <property type="entry name" value="Serralysin-like metalloprotease, C-terminal"/>
    <property type="match status" value="5"/>
</dbReference>
<dbReference type="Proteomes" id="UP000256971">
    <property type="component" value="Chromosome"/>
</dbReference>
<dbReference type="Pfam" id="PF00353">
    <property type="entry name" value="HemolysinCabind"/>
    <property type="match status" value="8"/>
</dbReference>
<evidence type="ECO:0000313" key="5">
    <source>
        <dbReference type="EMBL" id="AXO15981.1"/>
    </source>
</evidence>
<proteinExistence type="predicted"/>
<feature type="region of interest" description="Disordered" evidence="3">
    <location>
        <begin position="3526"/>
        <end position="3547"/>
    </location>
</feature>
<dbReference type="SUPFAM" id="SSF51120">
    <property type="entry name" value="beta-Roll"/>
    <property type="match status" value="3"/>
</dbReference>
<sequence>MADDARDTENSRSDDGRSDLDHQASTEDLERSLGQDGEGDELVELHDDQDSSARPQEQELGSVHYGTQIRNPQGEEQQAFQRQNAAAQRQERAQAREATEQQTISLNETAEIENNLDTGADTFQSNLGSDGADDLSLQSEPSTVDLPEIPLATNDTNSLRGDREEPGPGTDEGLRPDFIPPVEQAPAPVAAVAEDELEEDDELLLEDELDTEDELEVEDPKVADAPSLSADDVTGAEDSAIALDLSASLNDLDGGNETLTITISGLPDGAVLSAGTDNGDGTWTLTPGQLSGLTLTPPDNFSGSIDLDISATSREANGSVATTNASFTVDVTGVADGATLDVSDASGAEDSAIALDIDTELLDGSENLAITIEGVPDGATLSAGTNNGDGTWTLSSDQLEGLSITPAENFSGEIDLSVLVSTTDGDDTAVVMQNLTVDVEGVADTPTLDISDASGNEDSAIAINIDAGLTDNSETLNITISGVPDGASLSAGTDNGDGTWTLSSEQLAGLTITPSEDFSGSFDLGVTATSADGEDVATTTGSISVDVAGVADAPTLDLSDASGNEDSSIALNIDAGLADSSETLTITISGVPDGATLSAGTDNGDGTWTLGSGQLDGLTITPPDDLSGSFDLSVSATSADGSDVAATTGSFTVAVTGVADAPTLEVSDASGNEDSAIALDIDAGLTDSSETLTVTISGVPDGATLSAGTDNVDGTWTLSSDQLDGLTITPPDDFSGSFDLGVTATSADGSDVATTTGSITVDVAGVADTPALDVIDASGNEDSAIALDIDAGLTDSSETLTVTISGVPDGATLSAGTDNGDGTWTLGSDQLDGLTITPPNDFSGSFDLGVTATSADGSDVATTTGSITVDVSSVADAPTLDLSDSSGNEDNAIALDIDAGLTDSSETLTVTISGVPDGATLSAGTDNGDGTWTLGSDQLDGLTITPADDFSGSFDLGVTATSADGSDIATATDTVTVDVTGVADVPTLDVSDASGSEDNAIALDIDAGLTDSSETLMVTISGVPDGATLSAGTDNGDGTWTLGSDQLDGLTITPADDFSGSFDLGVTATSADGSDVATSTGSITVDVAGVADTPTLDISDAAGNEDGAIALNIDAGLTDTSETLTITISGVPDGASLSAGTDNGDGTWTLSSEQLSGLTLTPPENFSGSFDLGVTATSADGEDVATTTGSITVDVEGIADTPTLDVSDASGNEDSAIALDIDAGLTDSSETLTVTISGVPEGATLSAGTDNGDGTWTLGSDQLDGLTITPPDDFSGSFDLGVTATSADGSDVATTTSSITVDVAGVADAPTLDLSDASGAEDSAIALNIDAGLTDANETLTVTISGVPDGATLSAGTDNGDGTWSLSSDQLSGLTITPPEDFSGSFDLGVTATSADGSDLATTTGSITVDVAGVADAPTLDVSDASGYEDRPIALDIDAGLTDSSEILSVTISGVPDGATLTAGTNNGDGSWTLSPDQLDGLRVRAPQNYSGSFDLEVTAQSADGSDIATSSETITVDVEGVADTPTLDVSDAQGLEDTAIALDIDAALTDPSEVLSVIVSGVPDGAELSAGTDNGDGTWTLDADDLSGLTITPPENYSGSFDLKVVAQSRDGDSVASTADPIRLTRGSSGGNSTITVEVTGVADAPTLDVSDASGNEDGAIALSIDAGLTDSSETLTVTISGVPDGATLSAGVDNGDGTWTLSSEQLADLTITPPEDYSGSFDLGVTATSADGEDVATSTSSITVDVAAVADAPTLDLSDASGTEDNAIALNIDAGLTDANETLTVTISGVPGGATLSAGTDNGDGTWTLSSQQLSGLTITPPEDFSGSFDLGVTATSADGSDVAITTGSITVDVAGVADAPALDVSSASGNEDSAIALDIDASLTDSSETLTVTISSVPNGGTLSAGTDNGDGTWSLSSDQLSGLTITPPEDFSGSFDLGVTATSADGSDVATTTGSITVDVAGVADAPTLDVSDASGNEDGAIALSVDAGLTDRSETLNVTISGVPDGAALSAGVDNGDGTWTLSSEQLDGLTITPPEDFSGSFDLGVTATSADGEDVATTTGSITVDVTGVADDPMLDVSDASGNEDSAIALNIDAGLADSSETLTITISGVPEGATLSAGTDNGDGTWTLSSDQLEGLSVTPPSDFSGSFDLQITASTQDGIDIASVTDTVMVDVAGVADAPTLDVSDASGNEDAAIALDIDAGLTDSSETLTVTISGVPEGSTLSAGTDNGDGIWTLSSEQLAGLTITPSEDFSGSFDLGVTATSADGADVATTTGSITVDVAGIADTPTLEVSDASGNEDNAIALDIDAGLTDSSETLTVTISGVPDGAILSAGTDNGDGTWTLGSDQLEGLTITPPDDFSGSLDLGVTATSDDGSDVATTTDSITVDVAGVADAPTLDVSDASGNEDSAIALDIDVGLTDSSETLTVTISGVPNGAALSAGTDNGDSTWTLGSDQLDGLTITPPDDFSGSFDLGVTATSADGSDVATSTGSITVDVAGVADAPTLDVSDASGNEDSAIALDIDVGLTDSSETLTVTISGVPDGATLSAGTDNGDGTWSLGSDQLESLTITPPDDFSGSFDLGMTATSADGSDVATTAGSITVDVAGVADKPTLEVSDASGNEDSAIALNIDAGLTDSSETLTVTISGVPDGASLSAGTDNGDGTWTLSSEQLAGLTITPPDDFSGSFDLGVTATSADGSDVATTTDSITVDVAGVADAPTLDGSDASGNEDSAIALDIDAGLTDSSETLTVTISGVPDGAALSAGTDNGDGTWTLSSEQLAGLTITPPENFSGSFDLGVTATSEDGEDVATTTGSITVDVAGAADAPTLDLSDASGNEDNAIALNINAGLTDSSETLTVTISGVPDGAALSAGTDNGDGTWSLSSEQLDGLTITPPENFSGSFDLGVTATSADGEDVATTTGSITVDVSGVADAPTLDVSNAAGKEDSPIALNLDAGLTDGSETLTVTISGVPEGATLSAGTDNGDGSWTLNPEQLDGLTVTPAEDFSGSFDLRVTATSADGEDIARASDTITVDVAGVADTPTLDVSDASGSEDSDIALDIEAGLSDASEVLSVTISGVPEGARLSAGTDNGDGTWSLAAGDLAGLTLTPAEDYSGAFDLEVTVTSTDGTDTSTISDTITVDVGGVADTPSLDVSDISGNEDTDIALAIDAGLSDSSETMTITVSGVPDGASLSAGTNNGDGTWTLSAGDLEGLTITPPDDYSGAFDLAVTVTSTDGNDTSSVSDTITVNVAGVADTPTLEVEDASGDEGTAVALDIDAAVTDASETLTVTVSGVPDGASLSAGTNNGDGTWTLTSAQLSGLTISAASDYAGTFELTVSVQSRDGDDTATTTAILEVTFDPVQDGDEVIWDPNDDGVIETGSGNDTVGGNDGDDTISTNAGNDTIWAGNGDDVVYAGDGDDSVTGDGGNDTIYGGGGNDTLHGGEGRNTIDGGTGNDYITGGGDRDTIRSSAGDNIVYASEGHNYIETGAGNDSLYAGSGDDTILGGDGDNYVSAGEGRNDITTGSGDDSILAGSGNDTISAGDGDNYINVGEGKNTIASGIGDDTIMTGSGDDVIDAGDGNNTITAGEGRNTIDTGSGDDSITTGSDKDTISAGDGNDSIDAGSGHNTVWGGGGDDSIHGAWGDDTFYGGDGNDILTADGGDNVFDGGAGDDTLSAGWGEDTFTGGAGNDTLDGGGDDDSLDGGDGNDRLLGGAGDDMLLGGAGNDILLGGEGDDTLIGGIGDDSLYGGGGSDLFIFNMGDGNDHVDGGANGWTTDTIELHGAGGSNIDSSDWTLVLDEGEITKSKGHSLELSTDSSGTIVFSDGSELTFSNVERIEW</sequence>
<dbReference type="InterPro" id="IPR013783">
    <property type="entry name" value="Ig-like_fold"/>
</dbReference>
<feature type="compositionally biased region" description="Low complexity" evidence="3">
    <location>
        <begin position="75"/>
        <end position="88"/>
    </location>
</feature>
<evidence type="ECO:0000259" key="4">
    <source>
        <dbReference type="SMART" id="SM00089"/>
    </source>
</evidence>
<dbReference type="PRINTS" id="PR00313">
    <property type="entry name" value="CABNDNGRPT"/>
</dbReference>
<feature type="domain" description="PKD/Chitinase" evidence="4">
    <location>
        <begin position="464"/>
        <end position="546"/>
    </location>
</feature>
<protein>
    <submittedName>
        <fullName evidence="5">Calcium-binding protein</fullName>
    </submittedName>
</protein>
<dbReference type="InterPro" id="IPR022409">
    <property type="entry name" value="PKD/Chitinase_dom"/>
</dbReference>
<dbReference type="RefSeq" id="WP_064788981.1">
    <property type="nucleotide sequence ID" value="NZ_CP031555.1"/>
</dbReference>
<dbReference type="SMART" id="SM00089">
    <property type="entry name" value="PKD"/>
    <property type="match status" value="12"/>
</dbReference>
<feature type="compositionally biased region" description="Basic and acidic residues" evidence="3">
    <location>
        <begin position="1"/>
        <end position="33"/>
    </location>
</feature>
<organism evidence="5 6">
    <name type="scientific">Thalassospira indica</name>
    <dbReference type="NCBI Taxonomy" id="1891279"/>
    <lineage>
        <taxon>Bacteria</taxon>
        <taxon>Pseudomonadati</taxon>
        <taxon>Pseudomonadota</taxon>
        <taxon>Alphaproteobacteria</taxon>
        <taxon>Rhodospirillales</taxon>
        <taxon>Thalassospiraceae</taxon>
        <taxon>Thalassospira</taxon>
    </lineage>
</organism>
<feature type="domain" description="PKD/Chitinase" evidence="4">
    <location>
        <begin position="2623"/>
        <end position="2721"/>
    </location>
</feature>
<feature type="domain" description="PKD/Chitinase" evidence="4">
    <location>
        <begin position="1322"/>
        <end position="1410"/>
    </location>
</feature>
<feature type="region of interest" description="Disordered" evidence="3">
    <location>
        <begin position="3434"/>
        <end position="3475"/>
    </location>
</feature>
<dbReference type="PANTHER" id="PTHR38340:SF1">
    <property type="entry name" value="S-LAYER PROTEIN"/>
    <property type="match status" value="1"/>
</dbReference>
<evidence type="ECO:0000256" key="1">
    <source>
        <dbReference type="ARBA" id="ARBA00004613"/>
    </source>
</evidence>
<comment type="subcellular location">
    <subcellularLocation>
        <location evidence="1">Secreted</location>
    </subcellularLocation>
</comment>
<dbReference type="Gene3D" id="2.60.40.10">
    <property type="entry name" value="Immunoglobulins"/>
    <property type="match status" value="4"/>
</dbReference>
<dbReference type="EMBL" id="CP031555">
    <property type="protein sequence ID" value="AXO15981.1"/>
    <property type="molecule type" value="Genomic_DNA"/>
</dbReference>
<gene>
    <name evidence="5" type="ORF">DY252_18435</name>
</gene>
<dbReference type="InterPro" id="IPR050557">
    <property type="entry name" value="RTX_toxin/Mannuronan_C5-epim"/>
</dbReference>
<dbReference type="InterPro" id="IPR001343">
    <property type="entry name" value="Hemolysn_Ca-bd"/>
</dbReference>